<evidence type="ECO:0000313" key="2">
    <source>
        <dbReference type="Proteomes" id="UP001317742"/>
    </source>
</evidence>
<evidence type="ECO:0000313" key="1">
    <source>
        <dbReference type="EMBL" id="BDQ37105.1"/>
    </source>
</evidence>
<name>A0ABM8B021_9BACT</name>
<organism evidence="1 2">
    <name type="scientific">Pseudodesulfovibrio nedwellii</name>
    <dbReference type="NCBI Taxonomy" id="2973072"/>
    <lineage>
        <taxon>Bacteria</taxon>
        <taxon>Pseudomonadati</taxon>
        <taxon>Thermodesulfobacteriota</taxon>
        <taxon>Desulfovibrionia</taxon>
        <taxon>Desulfovibrionales</taxon>
        <taxon>Desulfovibrionaceae</taxon>
    </lineage>
</organism>
<protein>
    <submittedName>
        <fullName evidence="1">Uncharacterized protein</fullName>
    </submittedName>
</protein>
<dbReference type="RefSeq" id="WP_281762964.1">
    <property type="nucleotide sequence ID" value="NZ_AP026709.1"/>
</dbReference>
<dbReference type="Proteomes" id="UP001317742">
    <property type="component" value="Chromosome"/>
</dbReference>
<keyword evidence="2" id="KW-1185">Reference proteome</keyword>
<dbReference type="EMBL" id="AP026709">
    <property type="protein sequence ID" value="BDQ37105.1"/>
    <property type="molecule type" value="Genomic_DNA"/>
</dbReference>
<reference evidence="1 2" key="1">
    <citation type="submission" date="2022-08" db="EMBL/GenBank/DDBJ databases">
        <title>Genome Sequence of the sulphate-reducing bacterium, Pseudodesulfovibrio sp. SYK.</title>
        <authorList>
            <person name="Kondo R."/>
            <person name="Kataoka T."/>
        </authorList>
    </citation>
    <scope>NUCLEOTIDE SEQUENCE [LARGE SCALE GENOMIC DNA]</scope>
    <source>
        <strain evidence="1 2">SYK</strain>
    </source>
</reference>
<gene>
    <name evidence="1" type="ORF">SYK_14650</name>
</gene>
<sequence>MTDDTNMNDTTMLGTYSLEGNVPVEPEIVLANCMDTAMLGQLVSVFQGNPDIRFFLIHDAPENAVDLTGDLHFLKDGGSWVLANNNSLLGVLFDNADFNPNGTEDTFSLSQNIDGSWAVMMDNTPSLADLPPSEQLLVDLAEDNLFVDDNVAGTSTDHDSFFIDPSVLEHGESEIIVSNFTVGSDTLELPEGMSVKDVIVDTEHDLTEVIIGQNDTGHDDIVVKLLGVSQPDLPTHDYGIDTDTSTDDLINHLISSGMNVD</sequence>
<proteinExistence type="predicted"/>
<accession>A0ABM8B021</accession>